<feature type="domain" description="VOC" evidence="1">
    <location>
        <begin position="2"/>
        <end position="126"/>
    </location>
</feature>
<dbReference type="Gene3D" id="3.10.180.10">
    <property type="entry name" value="2,3-Dihydroxybiphenyl 1,2-Dioxygenase, domain 1"/>
    <property type="match status" value="1"/>
</dbReference>
<dbReference type="InterPro" id="IPR029068">
    <property type="entry name" value="Glyas_Bleomycin-R_OHBP_Dase"/>
</dbReference>
<dbReference type="EMBL" id="SNYR01000001">
    <property type="protein sequence ID" value="TDQ66845.1"/>
    <property type="molecule type" value="Genomic_DNA"/>
</dbReference>
<dbReference type="InterPro" id="IPR050383">
    <property type="entry name" value="GlyoxalaseI/FosfomycinResist"/>
</dbReference>
<sequence length="129" mass="14204">MKFGYTIIYVKNVLETVAFYEQAFGLSRRFIHESNLYAEMETGDTALTFAGEEAAELSGLAVAPNRKDNLSAGWEICLVCENVATAYSHAINNGATPLLPPEEKPWNQTVSYVKDLNGCLVEIASPVRK</sequence>
<dbReference type="PROSITE" id="PS51819">
    <property type="entry name" value="VOC"/>
    <property type="match status" value="1"/>
</dbReference>
<evidence type="ECO:0000313" key="3">
    <source>
        <dbReference type="Proteomes" id="UP000295391"/>
    </source>
</evidence>
<dbReference type="OrthoDB" id="9798430at2"/>
<evidence type="ECO:0000259" key="1">
    <source>
        <dbReference type="PROSITE" id="PS51819"/>
    </source>
</evidence>
<dbReference type="InterPro" id="IPR037523">
    <property type="entry name" value="VOC_core"/>
</dbReference>
<dbReference type="Proteomes" id="UP000295391">
    <property type="component" value="Unassembled WGS sequence"/>
</dbReference>
<protein>
    <submittedName>
        <fullName evidence="2">Putative glyoxalase superfamily protein PhnB</fullName>
    </submittedName>
</protein>
<dbReference type="AlphaFoldDB" id="A0A4R6W1M4"/>
<evidence type="ECO:0000313" key="2">
    <source>
        <dbReference type="EMBL" id="TDQ66845.1"/>
    </source>
</evidence>
<comment type="caution">
    <text evidence="2">The sequence shown here is derived from an EMBL/GenBank/DDBJ whole genome shotgun (WGS) entry which is preliminary data.</text>
</comment>
<organism evidence="2 3">
    <name type="scientific">Maritalea mobilis</name>
    <dbReference type="NCBI Taxonomy" id="483324"/>
    <lineage>
        <taxon>Bacteria</taxon>
        <taxon>Pseudomonadati</taxon>
        <taxon>Pseudomonadota</taxon>
        <taxon>Alphaproteobacteria</taxon>
        <taxon>Hyphomicrobiales</taxon>
        <taxon>Devosiaceae</taxon>
        <taxon>Maritalea</taxon>
    </lineage>
</organism>
<proteinExistence type="predicted"/>
<dbReference type="Pfam" id="PF00903">
    <property type="entry name" value="Glyoxalase"/>
    <property type="match status" value="1"/>
</dbReference>
<keyword evidence="3" id="KW-1185">Reference proteome</keyword>
<reference evidence="2 3" key="1">
    <citation type="submission" date="2019-03" db="EMBL/GenBank/DDBJ databases">
        <title>Genomic Encyclopedia of Type Strains, Phase III (KMG-III): the genomes of soil and plant-associated and newly described type strains.</title>
        <authorList>
            <person name="Whitman W."/>
        </authorList>
    </citation>
    <scope>NUCLEOTIDE SEQUENCE [LARGE SCALE GENOMIC DNA]</scope>
    <source>
        <strain evidence="2 3">CGMCC 1.7002</strain>
    </source>
</reference>
<accession>A0A4R6W1M4</accession>
<dbReference type="SUPFAM" id="SSF54593">
    <property type="entry name" value="Glyoxalase/Bleomycin resistance protein/Dihydroxybiphenyl dioxygenase"/>
    <property type="match status" value="1"/>
</dbReference>
<dbReference type="PANTHER" id="PTHR21366:SF22">
    <property type="entry name" value="VOC DOMAIN-CONTAINING PROTEIN"/>
    <property type="match status" value="1"/>
</dbReference>
<name>A0A4R6W1M4_9HYPH</name>
<dbReference type="InterPro" id="IPR004360">
    <property type="entry name" value="Glyas_Fos-R_dOase_dom"/>
</dbReference>
<dbReference type="PANTHER" id="PTHR21366">
    <property type="entry name" value="GLYOXALASE FAMILY PROTEIN"/>
    <property type="match status" value="1"/>
</dbReference>
<dbReference type="RefSeq" id="WP_133572190.1">
    <property type="nucleotide sequence ID" value="NZ_SNYR01000001.1"/>
</dbReference>
<gene>
    <name evidence="2" type="ORF">ATL17_0850</name>
</gene>